<dbReference type="GO" id="GO:0008239">
    <property type="term" value="F:dipeptidyl-peptidase activity"/>
    <property type="evidence" value="ECO:0007669"/>
    <property type="project" value="TreeGrafter"/>
</dbReference>
<evidence type="ECO:0000256" key="5">
    <source>
        <dbReference type="ARBA" id="ARBA00023180"/>
    </source>
</evidence>
<dbReference type="EMBL" id="ML991828">
    <property type="protein sequence ID" value="KAF2231314.1"/>
    <property type="molecule type" value="Genomic_DNA"/>
</dbReference>
<organism evidence="7 8">
    <name type="scientific">Viridothelium virens</name>
    <name type="common">Speckled blister lichen</name>
    <name type="synonym">Trypethelium virens</name>
    <dbReference type="NCBI Taxonomy" id="1048519"/>
    <lineage>
        <taxon>Eukaryota</taxon>
        <taxon>Fungi</taxon>
        <taxon>Dikarya</taxon>
        <taxon>Ascomycota</taxon>
        <taxon>Pezizomycotina</taxon>
        <taxon>Dothideomycetes</taxon>
        <taxon>Dothideomycetes incertae sedis</taxon>
        <taxon>Trypetheliales</taxon>
        <taxon>Trypetheliaceae</taxon>
        <taxon>Viridothelium</taxon>
    </lineage>
</organism>
<evidence type="ECO:0000256" key="3">
    <source>
        <dbReference type="ARBA" id="ARBA00022729"/>
    </source>
</evidence>
<keyword evidence="5" id="KW-0325">Glycoprotein</keyword>
<dbReference type="GO" id="GO:0006508">
    <property type="term" value="P:proteolysis"/>
    <property type="evidence" value="ECO:0007669"/>
    <property type="project" value="UniProtKB-KW"/>
</dbReference>
<keyword evidence="4" id="KW-0378">Hydrolase</keyword>
<dbReference type="AlphaFoldDB" id="A0A6A6GZR0"/>
<keyword evidence="2" id="KW-0645">Protease</keyword>
<keyword evidence="8" id="KW-1185">Reference proteome</keyword>
<dbReference type="InterPro" id="IPR008758">
    <property type="entry name" value="Peptidase_S28"/>
</dbReference>
<dbReference type="Gene3D" id="3.40.50.1820">
    <property type="entry name" value="alpha/beta hydrolase"/>
    <property type="match status" value="2"/>
</dbReference>
<dbReference type="Pfam" id="PF05577">
    <property type="entry name" value="Peptidase_S28"/>
    <property type="match status" value="2"/>
</dbReference>
<sequence>MKSLVSLAICLILAVTVTARSVQDSFNWRSAWHLPGRNAQAVPAMGNATFEQLIDHDNPSLGTFSQFYYYSTEFWKGPGSPIVLFTPGEVNVTGYQSYLSTNRTTGVEAQKIGAAVIVLEHRYWGMSSPFSDLTTANMTYLTLPNAIADLTYFAQKATLPFTNNGETKSNAADVPWVLMGGSYSGNLAAWTQSVAPGTFWAYHASSAPVEAVSDYYGYFLPVQLGMPANCSKDVSLVIDYMDGVFTNGTASEIANLKAMFKLSNLESDDVGAALENAPWLWQGNQLYTGYSAFFEWCDYVEGAITTSSNGTTSVPTNNTLPGAEGVGLQKALQGYATWWNTVQLPGYCEGYHYADFSGTYNTDCLDTHNATNPLFVDTSLSNTADRQWVWMTCNEPFGYWQDGAPTSRPSIVSRLVTADYWIRQCGLYFPTGPQGQTYGIAKGKTEADVNAYTGGWDLASNSTRLIFANGGYDPWREATVSSDLRPNGPVVSTSQAPINIVPGGFHTSDLVTQNGVVNASCQAVIDKEVQQLADWVAEWPGSKQQ</sequence>
<evidence type="ECO:0000256" key="4">
    <source>
        <dbReference type="ARBA" id="ARBA00022801"/>
    </source>
</evidence>
<accession>A0A6A6GZR0</accession>
<dbReference type="OrthoDB" id="1735038at2759"/>
<protein>
    <submittedName>
        <fullName evidence="7">Putative serine peptidase</fullName>
    </submittedName>
</protein>
<dbReference type="SUPFAM" id="SSF53474">
    <property type="entry name" value="alpha/beta-Hydrolases"/>
    <property type="match status" value="1"/>
</dbReference>
<evidence type="ECO:0000256" key="6">
    <source>
        <dbReference type="SAM" id="SignalP"/>
    </source>
</evidence>
<keyword evidence="3 6" id="KW-0732">Signal</keyword>
<dbReference type="PANTHER" id="PTHR11010">
    <property type="entry name" value="PROTEASE S28 PRO-X CARBOXYPEPTIDASE-RELATED"/>
    <property type="match status" value="1"/>
</dbReference>
<evidence type="ECO:0000313" key="7">
    <source>
        <dbReference type="EMBL" id="KAF2231314.1"/>
    </source>
</evidence>
<reference evidence="7" key="1">
    <citation type="journal article" date="2020" name="Stud. Mycol.">
        <title>101 Dothideomycetes genomes: a test case for predicting lifestyles and emergence of pathogens.</title>
        <authorList>
            <person name="Haridas S."/>
            <person name="Albert R."/>
            <person name="Binder M."/>
            <person name="Bloem J."/>
            <person name="Labutti K."/>
            <person name="Salamov A."/>
            <person name="Andreopoulos B."/>
            <person name="Baker S."/>
            <person name="Barry K."/>
            <person name="Bills G."/>
            <person name="Bluhm B."/>
            <person name="Cannon C."/>
            <person name="Castanera R."/>
            <person name="Culley D."/>
            <person name="Daum C."/>
            <person name="Ezra D."/>
            <person name="Gonzalez J."/>
            <person name="Henrissat B."/>
            <person name="Kuo A."/>
            <person name="Liang C."/>
            <person name="Lipzen A."/>
            <person name="Lutzoni F."/>
            <person name="Magnuson J."/>
            <person name="Mondo S."/>
            <person name="Nolan M."/>
            <person name="Ohm R."/>
            <person name="Pangilinan J."/>
            <person name="Park H.-J."/>
            <person name="Ramirez L."/>
            <person name="Alfaro M."/>
            <person name="Sun H."/>
            <person name="Tritt A."/>
            <person name="Yoshinaga Y."/>
            <person name="Zwiers L.-H."/>
            <person name="Turgeon B."/>
            <person name="Goodwin S."/>
            <person name="Spatafora J."/>
            <person name="Crous P."/>
            <person name="Grigoriev I."/>
        </authorList>
    </citation>
    <scope>NUCLEOTIDE SEQUENCE</scope>
    <source>
        <strain evidence="7">Tuck. ex Michener</strain>
    </source>
</reference>
<gene>
    <name evidence="7" type="ORF">EV356DRAFT_471939</name>
</gene>
<comment type="similarity">
    <text evidence="1">Belongs to the peptidase S28 family.</text>
</comment>
<evidence type="ECO:0000313" key="8">
    <source>
        <dbReference type="Proteomes" id="UP000800092"/>
    </source>
</evidence>
<proteinExistence type="inferred from homology"/>
<dbReference type="GO" id="GO:0070008">
    <property type="term" value="F:serine-type exopeptidase activity"/>
    <property type="evidence" value="ECO:0007669"/>
    <property type="project" value="InterPro"/>
</dbReference>
<feature type="chain" id="PRO_5025518240" evidence="6">
    <location>
        <begin position="20"/>
        <end position="545"/>
    </location>
</feature>
<dbReference type="PANTHER" id="PTHR11010:SF23">
    <property type="entry name" value="SERINE PEPTIDASE"/>
    <property type="match status" value="1"/>
</dbReference>
<dbReference type="InterPro" id="IPR029058">
    <property type="entry name" value="AB_hydrolase_fold"/>
</dbReference>
<evidence type="ECO:0000256" key="2">
    <source>
        <dbReference type="ARBA" id="ARBA00022670"/>
    </source>
</evidence>
<name>A0A6A6GZR0_VIRVR</name>
<feature type="signal peptide" evidence="6">
    <location>
        <begin position="1"/>
        <end position="19"/>
    </location>
</feature>
<evidence type="ECO:0000256" key="1">
    <source>
        <dbReference type="ARBA" id="ARBA00011079"/>
    </source>
</evidence>
<dbReference type="Proteomes" id="UP000800092">
    <property type="component" value="Unassembled WGS sequence"/>
</dbReference>